<keyword evidence="3" id="KW-0067">ATP-binding</keyword>
<dbReference type="PROSITE" id="PS50975">
    <property type="entry name" value="ATP_GRASP"/>
    <property type="match status" value="1"/>
</dbReference>
<dbReference type="STRING" id="1499967.U27_05177"/>
<dbReference type="EMBL" id="DF820467">
    <property type="protein sequence ID" value="GAK58204.1"/>
    <property type="molecule type" value="Genomic_DNA"/>
</dbReference>
<dbReference type="HOGENOM" id="CLU_039268_2_0_0"/>
<dbReference type="PANTHER" id="PTHR23132:SF23">
    <property type="entry name" value="D-ALANINE--D-ALANINE LIGASE B"/>
    <property type="match status" value="1"/>
</dbReference>
<name>A0A081C0U9_VECG1</name>
<dbReference type="InterPro" id="IPR013815">
    <property type="entry name" value="ATP_grasp_subdomain_1"/>
</dbReference>
<protein>
    <recommendedName>
        <fullName evidence="4">ATP-grasp domain-containing protein</fullName>
    </recommendedName>
</protein>
<dbReference type="Gene3D" id="3.30.1490.20">
    <property type="entry name" value="ATP-grasp fold, A domain"/>
    <property type="match status" value="1"/>
</dbReference>
<keyword evidence="6" id="KW-1185">Reference proteome</keyword>
<dbReference type="GO" id="GO:0046872">
    <property type="term" value="F:metal ion binding"/>
    <property type="evidence" value="ECO:0007669"/>
    <property type="project" value="InterPro"/>
</dbReference>
<dbReference type="Pfam" id="PF07478">
    <property type="entry name" value="Dala_Dala_lig_C"/>
    <property type="match status" value="1"/>
</dbReference>
<feature type="domain" description="ATP-grasp" evidence="4">
    <location>
        <begin position="109"/>
        <end position="323"/>
    </location>
</feature>
<keyword evidence="3" id="KW-0547">Nucleotide-binding</keyword>
<dbReference type="SUPFAM" id="SSF56059">
    <property type="entry name" value="Glutathione synthetase ATP-binding domain-like"/>
    <property type="match status" value="1"/>
</dbReference>
<evidence type="ECO:0000313" key="6">
    <source>
        <dbReference type="Proteomes" id="UP000030661"/>
    </source>
</evidence>
<proteinExistence type="inferred from homology"/>
<accession>A0A081C0U9</accession>
<organism evidence="5">
    <name type="scientific">Vecturithrix granuli</name>
    <dbReference type="NCBI Taxonomy" id="1499967"/>
    <lineage>
        <taxon>Bacteria</taxon>
        <taxon>Candidatus Moduliflexota</taxon>
        <taxon>Candidatus Vecturitrichia</taxon>
        <taxon>Candidatus Vecturitrichales</taxon>
        <taxon>Candidatus Vecturitrichaceae</taxon>
        <taxon>Candidatus Vecturithrix</taxon>
    </lineage>
</organism>
<evidence type="ECO:0000256" key="3">
    <source>
        <dbReference type="PROSITE-ProRule" id="PRU00409"/>
    </source>
</evidence>
<dbReference type="InterPro" id="IPR011761">
    <property type="entry name" value="ATP-grasp"/>
</dbReference>
<keyword evidence="2" id="KW-0436">Ligase</keyword>
<dbReference type="eggNOG" id="COG1181">
    <property type="taxonomic scope" value="Bacteria"/>
</dbReference>
<sequence length="325" mass="36419">MNIAIFYGKPVEGAGKDEQDTLVQAETIAEILHLLGHVPIHIPLSFNLQEALDAFTRHTPELVFNLVESIAAHGRLIHIAPALLDVLQLPYTGAGTNAMFLTSNKLLAKQQLACAGLPTPVWFSAKTLQRNPVVTHNRYILKSVWEHASIGLSEAATLETHSAAELWDFLLTHGEQQRGESFFEAYIEGREFNLSLLAGKHGVEVLPPAEISFDSYPIGKLRIVDYRAKWEEESFEYQNTPRRFNFVPEDGSLLENLKTLARRCWDLFELRGYARVDFRVDQNNQPWILEINANPCLSPDAGFMAAAAQAGVTMPQVVERIINDM</sequence>
<dbReference type="AlphaFoldDB" id="A0A081C0U9"/>
<evidence type="ECO:0000256" key="1">
    <source>
        <dbReference type="ARBA" id="ARBA00010871"/>
    </source>
</evidence>
<dbReference type="InterPro" id="IPR011095">
    <property type="entry name" value="Dala_Dala_lig_C"/>
</dbReference>
<gene>
    <name evidence="5" type="ORF">U27_05177</name>
</gene>
<dbReference type="GO" id="GO:0008716">
    <property type="term" value="F:D-alanine-D-alanine ligase activity"/>
    <property type="evidence" value="ECO:0007669"/>
    <property type="project" value="InterPro"/>
</dbReference>
<comment type="similarity">
    <text evidence="1">Belongs to the D-alanine--D-alanine ligase family.</text>
</comment>
<evidence type="ECO:0000256" key="2">
    <source>
        <dbReference type="ARBA" id="ARBA00022598"/>
    </source>
</evidence>
<reference evidence="5" key="1">
    <citation type="journal article" date="2015" name="PeerJ">
        <title>First genomic representation of candidate bacterial phylum KSB3 points to enhanced environmental sensing as a trigger of wastewater bulking.</title>
        <authorList>
            <person name="Sekiguchi Y."/>
            <person name="Ohashi A."/>
            <person name="Parks D.H."/>
            <person name="Yamauchi T."/>
            <person name="Tyson G.W."/>
            <person name="Hugenholtz P."/>
        </authorList>
    </citation>
    <scope>NUCLEOTIDE SEQUENCE [LARGE SCALE GENOMIC DNA]</scope>
</reference>
<dbReference type="PANTHER" id="PTHR23132">
    <property type="entry name" value="D-ALANINE--D-ALANINE LIGASE"/>
    <property type="match status" value="1"/>
</dbReference>
<dbReference type="Proteomes" id="UP000030661">
    <property type="component" value="Unassembled WGS sequence"/>
</dbReference>
<dbReference type="Gene3D" id="3.30.470.20">
    <property type="entry name" value="ATP-grasp fold, B domain"/>
    <property type="match status" value="1"/>
</dbReference>
<evidence type="ECO:0000313" key="5">
    <source>
        <dbReference type="EMBL" id="GAK58204.1"/>
    </source>
</evidence>
<dbReference type="GO" id="GO:0005524">
    <property type="term" value="F:ATP binding"/>
    <property type="evidence" value="ECO:0007669"/>
    <property type="project" value="UniProtKB-UniRule"/>
</dbReference>
<evidence type="ECO:0000259" key="4">
    <source>
        <dbReference type="PROSITE" id="PS50975"/>
    </source>
</evidence>